<evidence type="ECO:0000313" key="2">
    <source>
        <dbReference type="EMBL" id="CAK7907458.1"/>
    </source>
</evidence>
<evidence type="ECO:0000313" key="3">
    <source>
        <dbReference type="Proteomes" id="UP001162060"/>
    </source>
</evidence>
<dbReference type="EMBL" id="CAKLBY020000032">
    <property type="protein sequence ID" value="CAK7907458.1"/>
    <property type="molecule type" value="Genomic_DNA"/>
</dbReference>
<evidence type="ECO:0000256" key="1">
    <source>
        <dbReference type="SAM" id="MobiDB-lite"/>
    </source>
</evidence>
<feature type="region of interest" description="Disordered" evidence="1">
    <location>
        <begin position="1"/>
        <end position="54"/>
    </location>
</feature>
<comment type="caution">
    <text evidence="2">The sequence shown here is derived from an EMBL/GenBank/DDBJ whole genome shotgun (WGS) entry which is preliminary data.</text>
</comment>
<dbReference type="AlphaFoldDB" id="A0AAV1TBE9"/>
<feature type="compositionally biased region" description="Basic and acidic residues" evidence="1">
    <location>
        <begin position="39"/>
        <end position="50"/>
    </location>
</feature>
<dbReference type="Proteomes" id="UP001162060">
    <property type="component" value="Unassembled WGS sequence"/>
</dbReference>
<protein>
    <submittedName>
        <fullName evidence="2">Uncharacterized protein</fullName>
    </submittedName>
</protein>
<reference evidence="2" key="1">
    <citation type="submission" date="2024-01" db="EMBL/GenBank/DDBJ databases">
        <authorList>
            <person name="Webb A."/>
        </authorList>
    </citation>
    <scope>NUCLEOTIDE SEQUENCE</scope>
    <source>
        <strain evidence="2">Pm1</strain>
    </source>
</reference>
<organism evidence="2 3">
    <name type="scientific">Peronospora matthiolae</name>
    <dbReference type="NCBI Taxonomy" id="2874970"/>
    <lineage>
        <taxon>Eukaryota</taxon>
        <taxon>Sar</taxon>
        <taxon>Stramenopiles</taxon>
        <taxon>Oomycota</taxon>
        <taxon>Peronosporomycetes</taxon>
        <taxon>Peronosporales</taxon>
        <taxon>Peronosporaceae</taxon>
        <taxon>Peronospora</taxon>
    </lineage>
</organism>
<gene>
    <name evidence="2" type="ORF">PM001_LOCUS3539</name>
</gene>
<sequence>MRCASKAAESGPHVSVRTPKQKLSATDASSVAEATPALSRRDAAAGHERTLMSSLSTSSVSHALLIRKTDPSTAIESSRLPKRGMDDALRRIIFGSSDESR</sequence>
<name>A0AAV1TBE9_9STRA</name>
<proteinExistence type="predicted"/>
<accession>A0AAV1TBE9</accession>